<organism evidence="2 3">
    <name type="scientific">Mucilaginibacter lutimaris</name>
    <dbReference type="NCBI Taxonomy" id="931629"/>
    <lineage>
        <taxon>Bacteria</taxon>
        <taxon>Pseudomonadati</taxon>
        <taxon>Bacteroidota</taxon>
        <taxon>Sphingobacteriia</taxon>
        <taxon>Sphingobacteriales</taxon>
        <taxon>Sphingobacteriaceae</taxon>
        <taxon>Mucilaginibacter</taxon>
    </lineage>
</organism>
<dbReference type="EMBL" id="JBHTIA010000010">
    <property type="protein sequence ID" value="MFD0766114.1"/>
    <property type="molecule type" value="Genomic_DNA"/>
</dbReference>
<sequence length="97" mass="10617">MKNMDVVPVSSRGFQNFAADSRANSSPSIEDLRKKYLSEDYQPAVNPAADSRNIAENDDIEIGLLRKKNSSPEDSLDDSSERTIINSKDKGIIGSQG</sequence>
<evidence type="ECO:0000313" key="2">
    <source>
        <dbReference type="EMBL" id="MFD0766114.1"/>
    </source>
</evidence>
<name>A0ABW2ZIY0_9SPHI</name>
<comment type="caution">
    <text evidence="2">The sequence shown here is derived from an EMBL/GenBank/DDBJ whole genome shotgun (WGS) entry which is preliminary data.</text>
</comment>
<protein>
    <submittedName>
        <fullName evidence="2">Uncharacterized protein</fullName>
    </submittedName>
</protein>
<accession>A0ABW2ZIY0</accession>
<dbReference type="Proteomes" id="UP001597073">
    <property type="component" value="Unassembled WGS sequence"/>
</dbReference>
<feature type="region of interest" description="Disordered" evidence="1">
    <location>
        <begin position="65"/>
        <end position="97"/>
    </location>
</feature>
<evidence type="ECO:0000256" key="1">
    <source>
        <dbReference type="SAM" id="MobiDB-lite"/>
    </source>
</evidence>
<reference evidence="3" key="1">
    <citation type="journal article" date="2019" name="Int. J. Syst. Evol. Microbiol.">
        <title>The Global Catalogue of Microorganisms (GCM) 10K type strain sequencing project: providing services to taxonomists for standard genome sequencing and annotation.</title>
        <authorList>
            <consortium name="The Broad Institute Genomics Platform"/>
            <consortium name="The Broad Institute Genome Sequencing Center for Infectious Disease"/>
            <person name="Wu L."/>
            <person name="Ma J."/>
        </authorList>
    </citation>
    <scope>NUCLEOTIDE SEQUENCE [LARGE SCALE GENOMIC DNA]</scope>
    <source>
        <strain evidence="3">CCUG 60742</strain>
    </source>
</reference>
<keyword evidence="3" id="KW-1185">Reference proteome</keyword>
<dbReference type="RefSeq" id="WP_377143735.1">
    <property type="nucleotide sequence ID" value="NZ_JBHTIA010000010.1"/>
</dbReference>
<gene>
    <name evidence="2" type="ORF">ACFQZI_14720</name>
</gene>
<proteinExistence type="predicted"/>
<evidence type="ECO:0000313" key="3">
    <source>
        <dbReference type="Proteomes" id="UP001597073"/>
    </source>
</evidence>